<dbReference type="KEGG" id="fax:FUAX_12350"/>
<accession>A0AAU9CFP9</accession>
<dbReference type="RefSeq" id="WP_338394037.1">
    <property type="nucleotide sequence ID" value="NZ_AP025314.1"/>
</dbReference>
<dbReference type="InterPro" id="IPR025632">
    <property type="entry name" value="DUF4290"/>
</dbReference>
<keyword evidence="3" id="KW-1185">Reference proteome</keyword>
<organism evidence="2 3">
    <name type="scientific">Fulvitalea axinellae</name>
    <dbReference type="NCBI Taxonomy" id="1182444"/>
    <lineage>
        <taxon>Bacteria</taxon>
        <taxon>Pseudomonadati</taxon>
        <taxon>Bacteroidota</taxon>
        <taxon>Cytophagia</taxon>
        <taxon>Cytophagales</taxon>
        <taxon>Persicobacteraceae</taxon>
        <taxon>Fulvitalea</taxon>
    </lineage>
</organism>
<evidence type="ECO:0000313" key="3">
    <source>
        <dbReference type="Proteomes" id="UP001348817"/>
    </source>
</evidence>
<dbReference type="AlphaFoldDB" id="A0AAU9CFP9"/>
<name>A0AAU9CFP9_9BACT</name>
<feature type="compositionally biased region" description="Basic and acidic residues" evidence="1">
    <location>
        <begin position="184"/>
        <end position="199"/>
    </location>
</feature>
<gene>
    <name evidence="2" type="ORF">FUAX_12350</name>
</gene>
<reference evidence="2 3" key="1">
    <citation type="submission" date="2021-12" db="EMBL/GenBank/DDBJ databases">
        <title>Genome sequencing of bacteria with rrn-lacking chromosome and rrn-plasmid.</title>
        <authorList>
            <person name="Anda M."/>
            <person name="Iwasaki W."/>
        </authorList>
    </citation>
    <scope>NUCLEOTIDE SEQUENCE [LARGE SCALE GENOMIC DNA]</scope>
    <source>
        <strain evidence="2 3">DSM 100852</strain>
    </source>
</reference>
<evidence type="ECO:0000256" key="1">
    <source>
        <dbReference type="SAM" id="MobiDB-lite"/>
    </source>
</evidence>
<sequence>MREYNTSRPKLTLREYGRNIQKLVDHVTAMEDRERRTKFAYTVIQLMKQISPNGKDSPEYAQSLWDDLYIMSDFKLDVDSPFPMPSPEAIHKKPERVPYTQRHLRFKHYGKNIGLMLEKALQIEDEEERLQAVGTIGRLMKTFYLAWNKDNVDDAIILENMKEITKGKLSLNIDVVRERSLFGNTDRRDSRDNRDRDSRGNGSYGQKRRVMPNTKYRKRN</sequence>
<dbReference type="Pfam" id="PF14123">
    <property type="entry name" value="DUF4290"/>
    <property type="match status" value="1"/>
</dbReference>
<dbReference type="EMBL" id="AP025314">
    <property type="protein sequence ID" value="BDD08803.1"/>
    <property type="molecule type" value="Genomic_DNA"/>
</dbReference>
<feature type="region of interest" description="Disordered" evidence="1">
    <location>
        <begin position="184"/>
        <end position="220"/>
    </location>
</feature>
<proteinExistence type="predicted"/>
<evidence type="ECO:0000313" key="2">
    <source>
        <dbReference type="EMBL" id="BDD08803.1"/>
    </source>
</evidence>
<protein>
    <recommendedName>
        <fullName evidence="4">DUF4290 domain-containing protein</fullName>
    </recommendedName>
</protein>
<evidence type="ECO:0008006" key="4">
    <source>
        <dbReference type="Google" id="ProtNLM"/>
    </source>
</evidence>
<dbReference type="Proteomes" id="UP001348817">
    <property type="component" value="Chromosome"/>
</dbReference>
<feature type="compositionally biased region" description="Basic residues" evidence="1">
    <location>
        <begin position="206"/>
        <end position="220"/>
    </location>
</feature>